<feature type="transmembrane region" description="Helical" evidence="6">
    <location>
        <begin position="224"/>
        <end position="242"/>
    </location>
</feature>
<feature type="transmembrane region" description="Helical" evidence="6">
    <location>
        <begin position="320"/>
        <end position="344"/>
    </location>
</feature>
<gene>
    <name evidence="7" type="ORF">CcCBS67573_g04549</name>
</gene>
<accession>A0A507FD70</accession>
<keyword evidence="3 6" id="KW-1133">Transmembrane helix</keyword>
<feature type="transmembrane region" description="Helical" evidence="6">
    <location>
        <begin position="356"/>
        <end position="376"/>
    </location>
</feature>
<feature type="region of interest" description="Disordered" evidence="5">
    <location>
        <begin position="496"/>
        <end position="523"/>
    </location>
</feature>
<dbReference type="GO" id="GO:0016020">
    <property type="term" value="C:membrane"/>
    <property type="evidence" value="ECO:0007669"/>
    <property type="project" value="UniProtKB-SubCell"/>
</dbReference>
<evidence type="ECO:0000256" key="3">
    <source>
        <dbReference type="ARBA" id="ARBA00022989"/>
    </source>
</evidence>
<proteinExistence type="predicted"/>
<evidence type="ECO:0008006" key="9">
    <source>
        <dbReference type="Google" id="ProtNLM"/>
    </source>
</evidence>
<evidence type="ECO:0000256" key="2">
    <source>
        <dbReference type="ARBA" id="ARBA00022692"/>
    </source>
</evidence>
<evidence type="ECO:0000313" key="8">
    <source>
        <dbReference type="Proteomes" id="UP000320333"/>
    </source>
</evidence>
<feature type="compositionally biased region" description="Polar residues" evidence="5">
    <location>
        <begin position="497"/>
        <end position="507"/>
    </location>
</feature>
<feature type="transmembrane region" description="Helical" evidence="6">
    <location>
        <begin position="14"/>
        <end position="36"/>
    </location>
</feature>
<feature type="transmembrane region" description="Helical" evidence="6">
    <location>
        <begin position="254"/>
        <end position="281"/>
    </location>
</feature>
<evidence type="ECO:0000256" key="6">
    <source>
        <dbReference type="SAM" id="Phobius"/>
    </source>
</evidence>
<dbReference type="PANTHER" id="PTHR12570:SF92">
    <property type="entry name" value="SPICHTHYIN, ISOFORM B"/>
    <property type="match status" value="1"/>
</dbReference>
<feature type="transmembrane region" description="Helical" evidence="6">
    <location>
        <begin position="293"/>
        <end position="313"/>
    </location>
</feature>
<name>A0A507FD70_9FUNG</name>
<keyword evidence="4 6" id="KW-0472">Membrane</keyword>
<comment type="caution">
    <text evidence="7">The sequence shown here is derived from an EMBL/GenBank/DDBJ whole genome shotgun (WGS) entry which is preliminary data.</text>
</comment>
<evidence type="ECO:0000313" key="7">
    <source>
        <dbReference type="EMBL" id="TPX74164.1"/>
    </source>
</evidence>
<feature type="compositionally biased region" description="Low complexity" evidence="5">
    <location>
        <begin position="398"/>
        <end position="413"/>
    </location>
</feature>
<keyword evidence="8" id="KW-1185">Reference proteome</keyword>
<organism evidence="7 8">
    <name type="scientific">Chytriomyces confervae</name>
    <dbReference type="NCBI Taxonomy" id="246404"/>
    <lineage>
        <taxon>Eukaryota</taxon>
        <taxon>Fungi</taxon>
        <taxon>Fungi incertae sedis</taxon>
        <taxon>Chytridiomycota</taxon>
        <taxon>Chytridiomycota incertae sedis</taxon>
        <taxon>Chytridiomycetes</taxon>
        <taxon>Chytridiales</taxon>
        <taxon>Chytriomycetaceae</taxon>
        <taxon>Chytriomyces</taxon>
    </lineage>
</organism>
<dbReference type="GO" id="GO:0015095">
    <property type="term" value="F:magnesium ion transmembrane transporter activity"/>
    <property type="evidence" value="ECO:0007669"/>
    <property type="project" value="InterPro"/>
</dbReference>
<evidence type="ECO:0000256" key="5">
    <source>
        <dbReference type="SAM" id="MobiDB-lite"/>
    </source>
</evidence>
<protein>
    <recommendedName>
        <fullName evidence="9">Magnesium transporter NIPA</fullName>
    </recommendedName>
</protein>
<evidence type="ECO:0000256" key="4">
    <source>
        <dbReference type="ARBA" id="ARBA00023136"/>
    </source>
</evidence>
<dbReference type="InterPro" id="IPR037185">
    <property type="entry name" value="EmrE-like"/>
</dbReference>
<sequence>MSPSAPASAADSPLFRVLGVSLALASATFIGASFILKKKGLLDSNALDGRRPGTGHGYLKNTLWWTGMIMSAGTDSADARMKVQPRNCYLVASEVAQPATQKQPKKGSETGLRSDACRGCLCARAALESEPLGLSLLKTDLLVGELCNVAAYAFQPAIIVTPLGSISVVISAVMSDIFLKEKLSFSGKIGCAQCLLGATLLVVNSPSGSVSGSLAFFWTKVWDWGFMSYLVANVSVLSYMILHAARKWGETSPMVYITICSLLGSMVVVVLQVIGSAVVYSAEHPDDSQFKDWTFYLLIVFVCCCGVTQINYLNKALNIFSTAIVTPIYFVFFTTATLICSAVLFREFSFSTPQQLVSALVGFLVIVGGVALLFAYSQKLSKGSESDKDALSDTVPYSPNTSSRSNSPTTSPNMRDALLSPSSATILTPNTEHIGLSRLRINAATSNSATSGARVPSPMARAFWGGVGGDEESGLVIGSGDITSPVRVASLSHKTSRGSNLGVSNITADGGEAGRPDSRNSGRSFKVPSIPVIAPAGGVIVNGAVVLNSPLEGREQGLLDGSNRAGGWGKP</sequence>
<feature type="region of interest" description="Disordered" evidence="5">
    <location>
        <begin position="384"/>
        <end position="416"/>
    </location>
</feature>
<dbReference type="OrthoDB" id="2116078at2759"/>
<reference evidence="7 8" key="1">
    <citation type="journal article" date="2019" name="Sci. Rep.">
        <title>Comparative genomics of chytrid fungi reveal insights into the obligate biotrophic and pathogenic lifestyle of Synchytrium endobioticum.</title>
        <authorList>
            <person name="van de Vossenberg B.T.L.H."/>
            <person name="Warris S."/>
            <person name="Nguyen H.D.T."/>
            <person name="van Gent-Pelzer M.P.E."/>
            <person name="Joly D.L."/>
            <person name="van de Geest H.C."/>
            <person name="Bonants P.J.M."/>
            <person name="Smith D.S."/>
            <person name="Levesque C.A."/>
            <person name="van der Lee T.A.J."/>
        </authorList>
    </citation>
    <scope>NUCLEOTIDE SEQUENCE [LARGE SCALE GENOMIC DNA]</scope>
    <source>
        <strain evidence="7 8">CBS 675.73</strain>
    </source>
</reference>
<dbReference type="Pfam" id="PF05653">
    <property type="entry name" value="Mg_trans_NIPA"/>
    <property type="match status" value="2"/>
</dbReference>
<dbReference type="AlphaFoldDB" id="A0A507FD70"/>
<evidence type="ECO:0000256" key="1">
    <source>
        <dbReference type="ARBA" id="ARBA00004141"/>
    </source>
</evidence>
<comment type="subcellular location">
    <subcellularLocation>
        <location evidence="1">Membrane</location>
        <topology evidence="1">Multi-pass membrane protein</topology>
    </subcellularLocation>
</comment>
<dbReference type="SUPFAM" id="SSF103481">
    <property type="entry name" value="Multidrug resistance efflux transporter EmrE"/>
    <property type="match status" value="1"/>
</dbReference>
<dbReference type="EMBL" id="QEAP01000140">
    <property type="protein sequence ID" value="TPX74164.1"/>
    <property type="molecule type" value="Genomic_DNA"/>
</dbReference>
<feature type="region of interest" description="Disordered" evidence="5">
    <location>
        <begin position="552"/>
        <end position="571"/>
    </location>
</feature>
<dbReference type="Proteomes" id="UP000320333">
    <property type="component" value="Unassembled WGS sequence"/>
</dbReference>
<dbReference type="InterPro" id="IPR008521">
    <property type="entry name" value="Mg_trans_NIPA"/>
</dbReference>
<keyword evidence="2 6" id="KW-0812">Transmembrane</keyword>
<dbReference type="PANTHER" id="PTHR12570">
    <property type="match status" value="1"/>
</dbReference>